<evidence type="ECO:0000256" key="2">
    <source>
        <dbReference type="SAM" id="SignalP"/>
    </source>
</evidence>
<feature type="region of interest" description="Disordered" evidence="1">
    <location>
        <begin position="163"/>
        <end position="184"/>
    </location>
</feature>
<dbReference type="Proteomes" id="UP000474024">
    <property type="component" value="Unassembled WGS sequence"/>
</dbReference>
<organism evidence="3 4">
    <name type="scientific">Roseburia porci</name>
    <dbReference type="NCBI Taxonomy" id="2605790"/>
    <lineage>
        <taxon>Bacteria</taxon>
        <taxon>Bacillati</taxon>
        <taxon>Bacillota</taxon>
        <taxon>Clostridia</taxon>
        <taxon>Lachnospirales</taxon>
        <taxon>Lachnospiraceae</taxon>
        <taxon>Roseburia</taxon>
    </lineage>
</organism>
<dbReference type="SUPFAM" id="SSF53850">
    <property type="entry name" value="Periplasmic binding protein-like II"/>
    <property type="match status" value="1"/>
</dbReference>
<dbReference type="InterPro" id="IPR050490">
    <property type="entry name" value="Bact_solute-bd_prot1"/>
</dbReference>
<dbReference type="RefSeq" id="WP_154429415.1">
    <property type="nucleotide sequence ID" value="NZ_VUNI01000006.1"/>
</dbReference>
<accession>A0A6L5YQJ0</accession>
<feature type="signal peptide" evidence="2">
    <location>
        <begin position="1"/>
        <end position="24"/>
    </location>
</feature>
<comment type="caution">
    <text evidence="3">The sequence shown here is derived from an EMBL/GenBank/DDBJ whole genome shotgun (WGS) entry which is preliminary data.</text>
</comment>
<protein>
    <submittedName>
        <fullName evidence="3">Extracellular solute-binding protein</fullName>
    </submittedName>
</protein>
<dbReference type="PANTHER" id="PTHR43649:SF12">
    <property type="entry name" value="DIACETYLCHITOBIOSE BINDING PROTEIN DASA"/>
    <property type="match status" value="1"/>
</dbReference>
<dbReference type="AlphaFoldDB" id="A0A6L5YQJ0"/>
<evidence type="ECO:0000313" key="3">
    <source>
        <dbReference type="EMBL" id="MST74447.1"/>
    </source>
</evidence>
<sequence length="596" mass="65298">MKRKTLRRLTSVALVGAMTASLFAGCGSDGGSKKASTKNSEHGGPYEDFLTIDVYDSQANFQGIQSGWFAKVVKDKFNMELNIIAPNVAGGGDTLYQTRSANGNLGDLILINADQSKLKDMVQADLVYDMTDLITNCDNLKQYSDAIEACSALADKEGTWAVPSEITSGDPTEPSEASDPTNAPSLRWDVYKQIGYPEMNTLEDLLEVGKQMQEADPTSDSGKQTYMFSWFKDWDGATMQNASGLAALYGYRFVSGFALGKSDGTDVQSAIDDDSAYVRALKFMYEANKAGLVDPESTTQNFDTLASKYTDGQVLYSLWPWLGSGYYNTTDNMNAGKGFQTAVIDDMECLGYGGSPEGKMTNAIMIGSKAQDPQRLADFIDWLYSPEGIEMSATQTGGACGPEGLTWEMGDDGQPKLTDFGVQAFVDIDDSLQVPDEWGGGTWKDGISALNYKAVGMTAKNQETGMCYNYQTWPDYIERTTSALKQDWAEHYGVDQDTTAIEYLDSIGKTLTEPGTNYAVPDYSTDIETIKEQCGQVILEKSWQMAFASDEDEFNSLLKEMQDTCKGLGYDQVYEVDKENCEAQFAAFQESIDSAK</sequence>
<evidence type="ECO:0000256" key="1">
    <source>
        <dbReference type="SAM" id="MobiDB-lite"/>
    </source>
</evidence>
<dbReference type="PANTHER" id="PTHR43649">
    <property type="entry name" value="ARABINOSE-BINDING PROTEIN-RELATED"/>
    <property type="match status" value="1"/>
</dbReference>
<feature type="chain" id="PRO_5039292237" evidence="2">
    <location>
        <begin position="25"/>
        <end position="596"/>
    </location>
</feature>
<dbReference type="PROSITE" id="PS51257">
    <property type="entry name" value="PROKAR_LIPOPROTEIN"/>
    <property type="match status" value="1"/>
</dbReference>
<keyword evidence="2" id="KW-0732">Signal</keyword>
<reference evidence="3 4" key="1">
    <citation type="submission" date="2019-08" db="EMBL/GenBank/DDBJ databases">
        <title>In-depth cultivation of the pig gut microbiome towards novel bacterial diversity and tailored functional studies.</title>
        <authorList>
            <person name="Wylensek D."/>
            <person name="Hitch T.C.A."/>
            <person name="Clavel T."/>
        </authorList>
    </citation>
    <scope>NUCLEOTIDE SEQUENCE [LARGE SCALE GENOMIC DNA]</scope>
    <source>
        <strain evidence="3 4">MUC/MUC-530-WT-4D</strain>
    </source>
</reference>
<gene>
    <name evidence="3" type="ORF">FYJ75_05265</name>
</gene>
<dbReference type="EMBL" id="VUNI01000006">
    <property type="protein sequence ID" value="MST74447.1"/>
    <property type="molecule type" value="Genomic_DNA"/>
</dbReference>
<name>A0A6L5YQJ0_9FIRM</name>
<dbReference type="Gene3D" id="3.40.190.10">
    <property type="entry name" value="Periplasmic binding protein-like II"/>
    <property type="match status" value="2"/>
</dbReference>
<proteinExistence type="predicted"/>
<keyword evidence="4" id="KW-1185">Reference proteome</keyword>
<evidence type="ECO:0000313" key="4">
    <source>
        <dbReference type="Proteomes" id="UP000474024"/>
    </source>
</evidence>